<evidence type="ECO:0000256" key="11">
    <source>
        <dbReference type="SAM" id="Phobius"/>
    </source>
</evidence>
<evidence type="ECO:0000256" key="4">
    <source>
        <dbReference type="ARBA" id="ARBA00022603"/>
    </source>
</evidence>
<evidence type="ECO:0000256" key="7">
    <source>
        <dbReference type="ARBA" id="ARBA00022824"/>
    </source>
</evidence>
<dbReference type="GO" id="GO:0006465">
    <property type="term" value="P:signal peptide processing"/>
    <property type="evidence" value="ECO:0007669"/>
    <property type="project" value="InterPro"/>
</dbReference>
<name>A0AAD9IJR3_PROWI</name>
<proteinExistence type="inferred from homology"/>
<evidence type="ECO:0000256" key="10">
    <source>
        <dbReference type="ARBA" id="ARBA00045204"/>
    </source>
</evidence>
<dbReference type="Proteomes" id="UP001255856">
    <property type="component" value="Unassembled WGS sequence"/>
</dbReference>
<dbReference type="GO" id="GO:0032259">
    <property type="term" value="P:methylation"/>
    <property type="evidence" value="ECO:0007669"/>
    <property type="project" value="UniProtKB-KW"/>
</dbReference>
<accession>A0AAD9IJR3</accession>
<dbReference type="Pfam" id="PF06645">
    <property type="entry name" value="SPC12"/>
    <property type="match status" value="1"/>
</dbReference>
<dbReference type="AlphaFoldDB" id="A0AAD9IJR3"/>
<comment type="subcellular location">
    <subcellularLocation>
        <location evidence="1">Endoplasmic reticulum membrane</location>
        <topology evidence="1">Multi-pass membrane protein</topology>
    </subcellularLocation>
</comment>
<dbReference type="GO" id="GO:0045047">
    <property type="term" value="P:protein targeting to ER"/>
    <property type="evidence" value="ECO:0007669"/>
    <property type="project" value="TreeGrafter"/>
</dbReference>
<keyword evidence="6 11" id="KW-0812">Transmembrane</keyword>
<evidence type="ECO:0000256" key="2">
    <source>
        <dbReference type="ARBA" id="ARBA00005245"/>
    </source>
</evidence>
<comment type="caution">
    <text evidence="12">The sequence shown here is derived from an EMBL/GenBank/DDBJ whole genome shotgun (WGS) entry which is preliminary data.</text>
</comment>
<comment type="similarity">
    <text evidence="2">Belongs to the SPCS1 family.</text>
</comment>
<dbReference type="PANTHER" id="PTHR13202">
    <property type="entry name" value="MICROSOMAL SIGNAL PEPTIDASE 12 KDA SUBUNIT"/>
    <property type="match status" value="1"/>
</dbReference>
<gene>
    <name evidence="12" type="ORF">QBZ16_003284</name>
</gene>
<dbReference type="InterPro" id="IPR029063">
    <property type="entry name" value="SAM-dependent_MTases_sf"/>
</dbReference>
<dbReference type="SUPFAM" id="SSF53335">
    <property type="entry name" value="S-adenosyl-L-methionine-dependent methyltransferases"/>
    <property type="match status" value="1"/>
</dbReference>
<feature type="transmembrane region" description="Helical" evidence="11">
    <location>
        <begin position="176"/>
        <end position="193"/>
    </location>
</feature>
<keyword evidence="4" id="KW-0489">Methyltransferase</keyword>
<evidence type="ECO:0000256" key="9">
    <source>
        <dbReference type="ARBA" id="ARBA00023136"/>
    </source>
</evidence>
<dbReference type="InterPro" id="IPR009542">
    <property type="entry name" value="Spc1/SPCS1"/>
</dbReference>
<keyword evidence="8 11" id="KW-1133">Transmembrane helix</keyword>
<dbReference type="Gene3D" id="3.40.50.150">
    <property type="entry name" value="Vaccinia Virus protein VP39"/>
    <property type="match status" value="1"/>
</dbReference>
<evidence type="ECO:0000256" key="6">
    <source>
        <dbReference type="ARBA" id="ARBA00022692"/>
    </source>
</evidence>
<evidence type="ECO:0000313" key="13">
    <source>
        <dbReference type="Proteomes" id="UP001255856"/>
    </source>
</evidence>
<dbReference type="GO" id="GO:0008168">
    <property type="term" value="F:methyltransferase activity"/>
    <property type="evidence" value="ECO:0007669"/>
    <property type="project" value="UniProtKB-KW"/>
</dbReference>
<evidence type="ECO:0000256" key="5">
    <source>
        <dbReference type="ARBA" id="ARBA00022679"/>
    </source>
</evidence>
<dbReference type="GO" id="GO:0005787">
    <property type="term" value="C:signal peptidase complex"/>
    <property type="evidence" value="ECO:0007669"/>
    <property type="project" value="InterPro"/>
</dbReference>
<keyword evidence="9 11" id="KW-0472">Membrane</keyword>
<dbReference type="InterPro" id="IPR007213">
    <property type="entry name" value="Ppm1/Ppm2/Tcmp"/>
</dbReference>
<keyword evidence="5" id="KW-0808">Transferase</keyword>
<feature type="transmembrane region" description="Helical" evidence="11">
    <location>
        <begin position="152"/>
        <end position="170"/>
    </location>
</feature>
<keyword evidence="7" id="KW-0256">Endoplasmic reticulum</keyword>
<dbReference type="EMBL" id="JASFZW010000004">
    <property type="protein sequence ID" value="KAK2078444.1"/>
    <property type="molecule type" value="Genomic_DNA"/>
</dbReference>
<evidence type="ECO:0000256" key="3">
    <source>
        <dbReference type="ARBA" id="ARBA00017059"/>
    </source>
</evidence>
<reference evidence="12" key="1">
    <citation type="submission" date="2021-01" db="EMBL/GenBank/DDBJ databases">
        <authorList>
            <person name="Eckstrom K.M.E."/>
        </authorList>
    </citation>
    <scope>NUCLEOTIDE SEQUENCE</scope>
    <source>
        <strain evidence="12">UVCC 0001</strain>
    </source>
</reference>
<dbReference type="Pfam" id="PF04072">
    <property type="entry name" value="LCM"/>
    <property type="match status" value="1"/>
</dbReference>
<comment type="function">
    <text evidence="10">Component of the signal peptidase complex (SPC) which catalyzes the cleavage of N-terminal signal sequences from nascent proteins as they are translocated into the lumen of the endoplasmic reticulum. Dispensable for SPC enzymatic activity.</text>
</comment>
<keyword evidence="13" id="KW-1185">Reference proteome</keyword>
<dbReference type="PANTHER" id="PTHR13202:SF0">
    <property type="entry name" value="SIGNAL PEPTIDASE COMPLEX SUBUNIT 1"/>
    <property type="match status" value="1"/>
</dbReference>
<evidence type="ECO:0000313" key="12">
    <source>
        <dbReference type="EMBL" id="KAK2078444.1"/>
    </source>
</evidence>
<organism evidence="12 13">
    <name type="scientific">Prototheca wickerhamii</name>
    <dbReference type="NCBI Taxonomy" id="3111"/>
    <lineage>
        <taxon>Eukaryota</taxon>
        <taxon>Viridiplantae</taxon>
        <taxon>Chlorophyta</taxon>
        <taxon>core chlorophytes</taxon>
        <taxon>Trebouxiophyceae</taxon>
        <taxon>Chlorellales</taxon>
        <taxon>Chlorellaceae</taxon>
        <taxon>Prototheca</taxon>
    </lineage>
</organism>
<evidence type="ECO:0000256" key="1">
    <source>
        <dbReference type="ARBA" id="ARBA00004477"/>
    </source>
</evidence>
<evidence type="ECO:0000256" key="8">
    <source>
        <dbReference type="ARBA" id="ARBA00022989"/>
    </source>
</evidence>
<sequence>MQRNAGVRWFELDPRDVIDAKRKLLSSQHAALGHRSGRTRRQVKHPLEAASWTAVVADLAEGSWKHALLKAGFSPGQPTVWVAEGIIIAPGSKLLMLSETEETVARVRTGLSPRAELLASWKFGCPQKPRHVTCPSRPVTMDFKGQHLAEQVYTIILVVAGVLGFAIGYFKESFSLMMLIFASGLALSMLASLPDWPAYNRHPVRWLPSTEGKSSKTSSKTAAKKPQGLVSRLTFGLF</sequence>
<protein>
    <recommendedName>
        <fullName evidence="3">Signal peptidase complex subunit 1</fullName>
    </recommendedName>
</protein>